<keyword evidence="1" id="KW-0472">Membrane</keyword>
<protein>
    <submittedName>
        <fullName evidence="2">Uncharacterized protein</fullName>
    </submittedName>
</protein>
<feature type="transmembrane region" description="Helical" evidence="1">
    <location>
        <begin position="103"/>
        <end position="125"/>
    </location>
</feature>
<feature type="transmembrane region" description="Helical" evidence="1">
    <location>
        <begin position="48"/>
        <end position="65"/>
    </location>
</feature>
<sequence length="229" mass="24588">MLMAAGALPVAAIPLYILGALPMSWAALLVIPLMAAKTVLIKRGSTEGRWAGHGMFAGLVAVTAYDGLRIPMAYLTNAWPDFIPRLGGWITESDSGNVPVGYLWRYIGDGGGIAVAFFVFCGVLMNFRPALVRRHPVLLALGYGVFIWLGLLATVVLLPRGTEFLFVPTIEIIVLSLLGHLIYGAVLGLFLSRIVRRTDEAERPAIITTARRTLPTQATASSSAAAERV</sequence>
<gene>
    <name evidence="2" type="ORF">CP970_07780</name>
</gene>
<feature type="transmembrane region" description="Helical" evidence="1">
    <location>
        <begin position="164"/>
        <end position="191"/>
    </location>
</feature>
<organism evidence="2 3">
    <name type="scientific">Streptomyces kanamyceticus</name>
    <dbReference type="NCBI Taxonomy" id="1967"/>
    <lineage>
        <taxon>Bacteria</taxon>
        <taxon>Bacillati</taxon>
        <taxon>Actinomycetota</taxon>
        <taxon>Actinomycetes</taxon>
        <taxon>Kitasatosporales</taxon>
        <taxon>Streptomycetaceae</taxon>
        <taxon>Streptomyces</taxon>
    </lineage>
</organism>
<dbReference type="AlphaFoldDB" id="A0A5J6G803"/>
<keyword evidence="3" id="KW-1185">Reference proteome</keyword>
<evidence type="ECO:0000313" key="2">
    <source>
        <dbReference type="EMBL" id="QEU90812.1"/>
    </source>
</evidence>
<dbReference type="KEGG" id="ska:CP970_07780"/>
<dbReference type="Proteomes" id="UP000325529">
    <property type="component" value="Chromosome"/>
</dbReference>
<feature type="transmembrane region" description="Helical" evidence="1">
    <location>
        <begin position="12"/>
        <end position="36"/>
    </location>
</feature>
<reference evidence="2 3" key="1">
    <citation type="submission" date="2017-09" db="EMBL/GenBank/DDBJ databases">
        <authorList>
            <person name="Lee N."/>
            <person name="Cho B.-K."/>
        </authorList>
    </citation>
    <scope>NUCLEOTIDE SEQUENCE [LARGE SCALE GENOMIC DNA]</scope>
    <source>
        <strain evidence="2 3">ATCC 12853</strain>
    </source>
</reference>
<proteinExistence type="predicted"/>
<evidence type="ECO:0000256" key="1">
    <source>
        <dbReference type="SAM" id="Phobius"/>
    </source>
</evidence>
<keyword evidence="1" id="KW-1133">Transmembrane helix</keyword>
<feature type="transmembrane region" description="Helical" evidence="1">
    <location>
        <begin position="137"/>
        <end position="158"/>
    </location>
</feature>
<dbReference type="EMBL" id="CP023699">
    <property type="protein sequence ID" value="QEU90812.1"/>
    <property type="molecule type" value="Genomic_DNA"/>
</dbReference>
<name>A0A5J6G803_STRKN</name>
<accession>A0A5J6G803</accession>
<keyword evidence="1" id="KW-0812">Transmembrane</keyword>
<evidence type="ECO:0000313" key="3">
    <source>
        <dbReference type="Proteomes" id="UP000325529"/>
    </source>
</evidence>